<dbReference type="EMBL" id="PXNN01000006">
    <property type="protein sequence ID" value="PSF09265.1"/>
    <property type="molecule type" value="Genomic_DNA"/>
</dbReference>
<dbReference type="OrthoDB" id="6370407at2"/>
<evidence type="ECO:0000313" key="3">
    <source>
        <dbReference type="Proteomes" id="UP000238385"/>
    </source>
</evidence>
<keyword evidence="1" id="KW-0812">Transmembrane</keyword>
<comment type="caution">
    <text evidence="2">The sequence shown here is derived from an EMBL/GenBank/DDBJ whole genome shotgun (WGS) entry which is preliminary data.</text>
</comment>
<protein>
    <submittedName>
        <fullName evidence="2">Uncharacterized protein</fullName>
    </submittedName>
</protein>
<gene>
    <name evidence="2" type="ORF">C7H08_04075</name>
</gene>
<dbReference type="AlphaFoldDB" id="A0A2T1KGL7"/>
<dbReference type="Proteomes" id="UP000238385">
    <property type="component" value="Unassembled WGS sequence"/>
</dbReference>
<evidence type="ECO:0000256" key="1">
    <source>
        <dbReference type="SAM" id="Phobius"/>
    </source>
</evidence>
<dbReference type="RefSeq" id="WP_106670507.1">
    <property type="nucleotide sequence ID" value="NZ_BMFE01000003.1"/>
</dbReference>
<reference evidence="2 3" key="1">
    <citation type="submission" date="2018-03" db="EMBL/GenBank/DDBJ databases">
        <title>Marinobacter brunus sp. nov., a marine bacterium of Gamma-proteobacteria isolated from the surface seawater of the South China Sea.</title>
        <authorList>
            <person name="Cheng H."/>
            <person name="Wu Y.-H."/>
            <person name="Xamxidin M."/>
            <person name="Xu X.-W."/>
        </authorList>
    </citation>
    <scope>NUCLEOTIDE SEQUENCE [LARGE SCALE GENOMIC DNA]</scope>
    <source>
        <strain evidence="2 3">JCM 30472</strain>
    </source>
</reference>
<evidence type="ECO:0000313" key="2">
    <source>
        <dbReference type="EMBL" id="PSF09265.1"/>
    </source>
</evidence>
<keyword evidence="3" id="KW-1185">Reference proteome</keyword>
<keyword evidence="1" id="KW-0472">Membrane</keyword>
<feature type="transmembrane region" description="Helical" evidence="1">
    <location>
        <begin position="52"/>
        <end position="73"/>
    </location>
</feature>
<proteinExistence type="predicted"/>
<name>A0A2T1KGL7_9GAMM</name>
<feature type="transmembrane region" description="Helical" evidence="1">
    <location>
        <begin position="23"/>
        <end position="45"/>
    </location>
</feature>
<keyword evidence="1" id="KW-1133">Transmembrane helix</keyword>
<accession>A0A2T1KGL7</accession>
<organism evidence="2 3">
    <name type="scientific">Marinobacter halophilus</name>
    <dbReference type="NCBI Taxonomy" id="1323740"/>
    <lineage>
        <taxon>Bacteria</taxon>
        <taxon>Pseudomonadati</taxon>
        <taxon>Pseudomonadota</taxon>
        <taxon>Gammaproteobacteria</taxon>
        <taxon>Pseudomonadales</taxon>
        <taxon>Marinobacteraceae</taxon>
        <taxon>Marinobacter</taxon>
    </lineage>
</organism>
<sequence>MFSTDMYKMVRSNGDSVCFDRPVLPSAIIFGVIGLLAAIFTVFLWDKPRLEAWFWFSSIAAGLMVYGLLYILIPDKRITLENGGSIFVLKGKHWFGKRNSKFSSDGAMTIVRVIASDGNSAMNYILEVKTLDGLRFMMGFHGFGSFSKEKLEELGKLLEEKSRSRLALVR</sequence>